<keyword evidence="2" id="KW-1003">Cell membrane</keyword>
<evidence type="ECO:0000256" key="5">
    <source>
        <dbReference type="ARBA" id="ARBA00023136"/>
    </source>
</evidence>
<dbReference type="GO" id="GO:0005886">
    <property type="term" value="C:plasma membrane"/>
    <property type="evidence" value="ECO:0007669"/>
    <property type="project" value="UniProtKB-SubCell"/>
</dbReference>
<evidence type="ECO:0000256" key="1">
    <source>
        <dbReference type="ARBA" id="ARBA00004651"/>
    </source>
</evidence>
<proteinExistence type="predicted"/>
<dbReference type="AlphaFoldDB" id="A0A4P9E176"/>
<protein>
    <submittedName>
        <fullName evidence="6">Uncharacterized protein</fullName>
    </submittedName>
</protein>
<evidence type="ECO:0000256" key="4">
    <source>
        <dbReference type="ARBA" id="ARBA00022989"/>
    </source>
</evidence>
<evidence type="ECO:0000313" key="7">
    <source>
        <dbReference type="Proteomes" id="UP000235881"/>
    </source>
</evidence>
<dbReference type="InterPro" id="IPR005598">
    <property type="entry name" value="ATP_synth_I"/>
</dbReference>
<evidence type="ECO:0000256" key="2">
    <source>
        <dbReference type="ARBA" id="ARBA00022475"/>
    </source>
</evidence>
<dbReference type="Pfam" id="PF03899">
    <property type="entry name" value="ATP-synt_I"/>
    <property type="match status" value="1"/>
</dbReference>
<organism evidence="6 7">
    <name type="scientific">Stutzerimonas degradans</name>
    <dbReference type="NCBI Taxonomy" id="2968968"/>
    <lineage>
        <taxon>Bacteria</taxon>
        <taxon>Pseudomonadati</taxon>
        <taxon>Pseudomonadota</taxon>
        <taxon>Gammaproteobacteria</taxon>
        <taxon>Pseudomonadales</taxon>
        <taxon>Pseudomonadaceae</taxon>
        <taxon>Stutzerimonas</taxon>
    </lineage>
</organism>
<keyword evidence="5" id="KW-0472">Membrane</keyword>
<keyword evidence="3" id="KW-0812">Transmembrane</keyword>
<dbReference type="Proteomes" id="UP000235881">
    <property type="component" value="Unassembled WGS sequence"/>
</dbReference>
<comment type="subcellular location">
    <subcellularLocation>
        <location evidence="1">Cell membrane</location>
        <topology evidence="1">Multi-pass membrane protein</topology>
    </subcellularLocation>
</comment>
<evidence type="ECO:0000313" key="6">
    <source>
        <dbReference type="EMBL" id="PNF77712.1"/>
    </source>
</evidence>
<dbReference type="EMBL" id="POUK01000002">
    <property type="protein sequence ID" value="PNF77712.1"/>
    <property type="molecule type" value="Genomic_DNA"/>
</dbReference>
<dbReference type="RefSeq" id="WP_077682426.1">
    <property type="nucleotide sequence ID" value="NZ_CP065721.1"/>
</dbReference>
<keyword evidence="7" id="KW-1185">Reference proteome</keyword>
<dbReference type="NCBIfam" id="NF004414">
    <property type="entry name" value="PRK05760.1"/>
    <property type="match status" value="1"/>
</dbReference>
<name>A0A4P9E176_9GAMM</name>
<evidence type="ECO:0000256" key="3">
    <source>
        <dbReference type="ARBA" id="ARBA00022692"/>
    </source>
</evidence>
<accession>A0A4P9E176</accession>
<keyword evidence="4" id="KW-1133">Transmembrane helix</keyword>
<reference evidence="6 7" key="1">
    <citation type="submission" date="2018-01" db="EMBL/GenBank/DDBJ databases">
        <title>Denitrification phenotypes of diverse strains of Pseudomonas stutzeri.</title>
        <authorList>
            <person name="Milligan D.A."/>
            <person name="Bergaust L."/>
            <person name="Bakken L.R."/>
            <person name="Frostegard A."/>
        </authorList>
    </citation>
    <scope>NUCLEOTIDE SEQUENCE [LARGE SCALE GENOMIC DNA]</scope>
    <source>
        <strain evidence="6 7">DSM 50238</strain>
    </source>
</reference>
<sequence length="132" mass="14234">MNIRNKTPLHRLPAVRVLQIQVLAALAAAVLCGMVFGIVAGYSALLGGLIAWLANLYFAYKAFRYFGARSTRAIIQSFWSGEMGKQILAAALFALVFVGVRPLEPVALFTGYLLVLGVGASALLLMKNNPKH</sequence>
<gene>
    <name evidence="6" type="ORF">CXK95_07685</name>
</gene>
<comment type="caution">
    <text evidence="6">The sequence shown here is derived from an EMBL/GenBank/DDBJ whole genome shotgun (WGS) entry which is preliminary data.</text>
</comment>